<dbReference type="Proteomes" id="UP000198929">
    <property type="component" value="Unassembled WGS sequence"/>
</dbReference>
<keyword evidence="1" id="KW-1133">Transmembrane helix</keyword>
<dbReference type="STRING" id="1121357.SAMN05661109_00714"/>
<name>A0A1H9R0S9_9CORY</name>
<proteinExistence type="predicted"/>
<evidence type="ECO:0000313" key="3">
    <source>
        <dbReference type="Proteomes" id="UP000198929"/>
    </source>
</evidence>
<protein>
    <submittedName>
        <fullName evidence="2">Uncharacterized protein</fullName>
    </submittedName>
</protein>
<organism evidence="2 3">
    <name type="scientific">Corynebacterium cystitidis DSM 20524</name>
    <dbReference type="NCBI Taxonomy" id="1121357"/>
    <lineage>
        <taxon>Bacteria</taxon>
        <taxon>Bacillati</taxon>
        <taxon>Actinomycetota</taxon>
        <taxon>Actinomycetes</taxon>
        <taxon>Mycobacteriales</taxon>
        <taxon>Corynebacteriaceae</taxon>
        <taxon>Corynebacterium</taxon>
    </lineage>
</organism>
<dbReference type="RefSeq" id="WP_092256249.1">
    <property type="nucleotide sequence ID" value="NZ_CP047199.1"/>
</dbReference>
<dbReference type="EMBL" id="FOGQ01000002">
    <property type="protein sequence ID" value="SER65563.1"/>
    <property type="molecule type" value="Genomic_DNA"/>
</dbReference>
<dbReference type="AlphaFoldDB" id="A0A1H9R0S9"/>
<gene>
    <name evidence="2" type="ORF">SAMN05661109_00714</name>
</gene>
<reference evidence="3" key="1">
    <citation type="submission" date="2016-10" db="EMBL/GenBank/DDBJ databases">
        <authorList>
            <person name="Varghese N."/>
            <person name="Submissions S."/>
        </authorList>
    </citation>
    <scope>NUCLEOTIDE SEQUENCE [LARGE SCALE GENOMIC DNA]</scope>
    <source>
        <strain evidence="3">DSM 20524</strain>
    </source>
</reference>
<keyword evidence="1" id="KW-0472">Membrane</keyword>
<evidence type="ECO:0000256" key="1">
    <source>
        <dbReference type="SAM" id="Phobius"/>
    </source>
</evidence>
<sequence length="167" mass="18227">MNLTSKDKGWFGIVIALWIIALVALIFLAPKGNAISAPNNSLQRTLSEITTAQGGAVDGQVISFAHIYGEGKYYTTVCHEEPQELVDQKLGSRASEVNLDGEHNYVVIYDENIQTDLQTGELAPVHIDAVEADAVNLCGLINDQFAPTEASLPFYKDQGVWHLGVRQ</sequence>
<keyword evidence="3" id="KW-1185">Reference proteome</keyword>
<keyword evidence="1" id="KW-0812">Transmembrane</keyword>
<feature type="transmembrane region" description="Helical" evidence="1">
    <location>
        <begin position="9"/>
        <end position="29"/>
    </location>
</feature>
<evidence type="ECO:0000313" key="2">
    <source>
        <dbReference type="EMBL" id="SER65563.1"/>
    </source>
</evidence>
<accession>A0A1H9R0S9</accession>